<name>A0A3N1CZ85_9ACTN</name>
<keyword evidence="2" id="KW-1185">Reference proteome</keyword>
<evidence type="ECO:0000313" key="2">
    <source>
        <dbReference type="Proteomes" id="UP000272400"/>
    </source>
</evidence>
<evidence type="ECO:0008006" key="3">
    <source>
        <dbReference type="Google" id="ProtNLM"/>
    </source>
</evidence>
<proteinExistence type="predicted"/>
<reference evidence="1 2" key="1">
    <citation type="submission" date="2018-11" db="EMBL/GenBank/DDBJ databases">
        <title>Sequencing the genomes of 1000 actinobacteria strains.</title>
        <authorList>
            <person name="Klenk H.-P."/>
        </authorList>
    </citation>
    <scope>NUCLEOTIDE SEQUENCE [LARGE SCALE GENOMIC DNA]</scope>
    <source>
        <strain evidence="1 2">DSM 44254</strain>
    </source>
</reference>
<comment type="caution">
    <text evidence="1">The sequence shown here is derived from an EMBL/GenBank/DDBJ whole genome shotgun (WGS) entry which is preliminary data.</text>
</comment>
<sequence length="232" mass="26095">MEDPRPVPGPDPRLVAVPEAPASAWTPPRAGLADLAGQAGDVLDDLHRFVAAPLLRRRHLTWGATRAEAAAAMPGDRLLPHAQYRSTRAITVAAPPERVWPWLVQVGLGRGGWYADDLLDNLARPSAREIVPELQDLRVGRRLPMFPHPAERAAVVVDGFAEPSWLLWRAPNRTWAWRLTPLSDGRTRLVTRMHTLYEWRRPLTPVTVLLMEFADYPMMRRMLLGIRARAEA</sequence>
<accession>A0A3N1CZ85</accession>
<dbReference type="SUPFAM" id="SSF55961">
    <property type="entry name" value="Bet v1-like"/>
    <property type="match status" value="1"/>
</dbReference>
<dbReference type="EMBL" id="RJKE01000001">
    <property type="protein sequence ID" value="ROO86098.1"/>
    <property type="molecule type" value="Genomic_DNA"/>
</dbReference>
<protein>
    <recommendedName>
        <fullName evidence="3">Polyketide cyclase/dehydrase/lipid transport protein</fullName>
    </recommendedName>
</protein>
<organism evidence="1 2">
    <name type="scientific">Actinocorallia herbida</name>
    <dbReference type="NCBI Taxonomy" id="58109"/>
    <lineage>
        <taxon>Bacteria</taxon>
        <taxon>Bacillati</taxon>
        <taxon>Actinomycetota</taxon>
        <taxon>Actinomycetes</taxon>
        <taxon>Streptosporangiales</taxon>
        <taxon>Thermomonosporaceae</taxon>
        <taxon>Actinocorallia</taxon>
    </lineage>
</organism>
<evidence type="ECO:0000313" key="1">
    <source>
        <dbReference type="EMBL" id="ROO86098.1"/>
    </source>
</evidence>
<gene>
    <name evidence="1" type="ORF">EDD29_3661</name>
</gene>
<dbReference type="Proteomes" id="UP000272400">
    <property type="component" value="Unassembled WGS sequence"/>
</dbReference>
<dbReference type="AlphaFoldDB" id="A0A3N1CZ85"/>